<gene>
    <name evidence="2" type="ORF">HPLM_LOCUS14358</name>
</gene>
<organism evidence="4">
    <name type="scientific">Haemonchus placei</name>
    <name type="common">Barber's pole worm</name>
    <dbReference type="NCBI Taxonomy" id="6290"/>
    <lineage>
        <taxon>Eukaryota</taxon>
        <taxon>Metazoa</taxon>
        <taxon>Ecdysozoa</taxon>
        <taxon>Nematoda</taxon>
        <taxon>Chromadorea</taxon>
        <taxon>Rhabditida</taxon>
        <taxon>Rhabditina</taxon>
        <taxon>Rhabditomorpha</taxon>
        <taxon>Strongyloidea</taxon>
        <taxon>Trichostrongylidae</taxon>
        <taxon>Haemonchus</taxon>
    </lineage>
</organism>
<accession>A0A0N4WS72</accession>
<proteinExistence type="predicted"/>
<dbReference type="WBParaSite" id="HPLM_0001436801-mRNA-1">
    <property type="protein sequence ID" value="HPLM_0001436801-mRNA-1"/>
    <property type="gene ID" value="HPLM_0001436801"/>
</dbReference>
<name>A0A0N4WS72_HAEPC</name>
<feature type="region of interest" description="Disordered" evidence="1">
    <location>
        <begin position="27"/>
        <end position="87"/>
    </location>
</feature>
<reference evidence="4" key="1">
    <citation type="submission" date="2017-02" db="UniProtKB">
        <authorList>
            <consortium name="WormBaseParasite"/>
        </authorList>
    </citation>
    <scope>IDENTIFICATION</scope>
</reference>
<evidence type="ECO:0000256" key="1">
    <source>
        <dbReference type="SAM" id="MobiDB-lite"/>
    </source>
</evidence>
<evidence type="ECO:0000313" key="4">
    <source>
        <dbReference type="WBParaSite" id="HPLM_0001436801-mRNA-1"/>
    </source>
</evidence>
<reference evidence="2 3" key="2">
    <citation type="submission" date="2018-11" db="EMBL/GenBank/DDBJ databases">
        <authorList>
            <consortium name="Pathogen Informatics"/>
        </authorList>
    </citation>
    <scope>NUCLEOTIDE SEQUENCE [LARGE SCALE GENOMIC DNA]</scope>
    <source>
        <strain evidence="2 3">MHpl1</strain>
    </source>
</reference>
<evidence type="ECO:0000313" key="3">
    <source>
        <dbReference type="Proteomes" id="UP000268014"/>
    </source>
</evidence>
<protein>
    <submittedName>
        <fullName evidence="2 4">Uncharacterized protein</fullName>
    </submittedName>
</protein>
<evidence type="ECO:0000313" key="2">
    <source>
        <dbReference type="EMBL" id="VDO52533.1"/>
    </source>
</evidence>
<keyword evidence="3" id="KW-1185">Reference proteome</keyword>
<dbReference type="AlphaFoldDB" id="A0A0N4WS72"/>
<feature type="compositionally biased region" description="Basic and acidic residues" evidence="1">
    <location>
        <begin position="55"/>
        <end position="72"/>
    </location>
</feature>
<dbReference type="EMBL" id="UZAF01018541">
    <property type="protein sequence ID" value="VDO52533.1"/>
    <property type="molecule type" value="Genomic_DNA"/>
</dbReference>
<sequence length="87" mass="9802">MYILLMKNNVKALTRYFVVQLETLAKDFTPYNPTPDDSDESIGKTRSTGTRCAQPKREERAPPRSYEIDKGTPSKGTNLPPVPRTTT</sequence>
<dbReference type="Proteomes" id="UP000268014">
    <property type="component" value="Unassembled WGS sequence"/>
</dbReference>